<proteinExistence type="predicted"/>
<reference evidence="1 2" key="1">
    <citation type="submission" date="2017-11" db="EMBL/GenBank/DDBJ databases">
        <title>Comparative genomic analysis of Holospora spp., intranuclear symbionts of paramecia.</title>
        <authorList>
            <person name="Garushyants S.K."/>
            <person name="Beliavskaya A."/>
            <person name="Malko D.B."/>
            <person name="Logacheva M.D."/>
            <person name="Rautian M.S."/>
            <person name="Gelfand M.S."/>
        </authorList>
    </citation>
    <scope>NUCLEOTIDE SEQUENCE [LARGE SCALE GENOMIC DNA]</scope>
    <source>
        <strain evidence="2">02AZ16</strain>
    </source>
</reference>
<dbReference type="AlphaFoldDB" id="A0A2S5R975"/>
<keyword evidence="2" id="KW-1185">Reference proteome</keyword>
<evidence type="ECO:0000313" key="2">
    <source>
        <dbReference type="Proteomes" id="UP000239425"/>
    </source>
</evidence>
<dbReference type="Proteomes" id="UP000239425">
    <property type="component" value="Unassembled WGS sequence"/>
</dbReference>
<protein>
    <submittedName>
        <fullName evidence="1">Uncharacterized protein</fullName>
    </submittedName>
</protein>
<comment type="caution">
    <text evidence="1">The sequence shown here is derived from an EMBL/GenBank/DDBJ whole genome shotgun (WGS) entry which is preliminary data.</text>
</comment>
<evidence type="ECO:0000313" key="1">
    <source>
        <dbReference type="EMBL" id="PPE03876.1"/>
    </source>
</evidence>
<dbReference type="EMBL" id="PHHC01000080">
    <property type="protein sequence ID" value="PPE03876.1"/>
    <property type="molecule type" value="Genomic_DNA"/>
</dbReference>
<organism evidence="1 2">
    <name type="scientific">Holospora curviuscula</name>
    <dbReference type="NCBI Taxonomy" id="1082868"/>
    <lineage>
        <taxon>Bacteria</taxon>
        <taxon>Pseudomonadati</taxon>
        <taxon>Pseudomonadota</taxon>
        <taxon>Alphaproteobacteria</taxon>
        <taxon>Holosporales</taxon>
        <taxon>Holosporaceae</taxon>
        <taxon>Holospora</taxon>
    </lineage>
</organism>
<name>A0A2S5R975_9PROT</name>
<sequence>MAQSLSKESTHSVVDIQFTLMHGTVYDANQHDTVRECNVFQEPLKNYSTLKGVCADAEYRKTMLKFVENVLNQNN</sequence>
<accession>A0A2S5R975</accession>
<gene>
    <name evidence="1" type="ORF">HCUR_00654</name>
</gene>